<name>A0ACB5SN13_9PEZI</name>
<accession>A0ACB5SN13</accession>
<reference evidence="1" key="1">
    <citation type="submission" date="2024-09" db="EMBL/GenBank/DDBJ databases">
        <title>Draft Genome Sequences of Neofusicoccum parvum.</title>
        <authorList>
            <person name="Ashida A."/>
            <person name="Camagna M."/>
            <person name="Tanaka A."/>
            <person name="Takemoto D."/>
        </authorList>
    </citation>
    <scope>NUCLEOTIDE SEQUENCE</scope>
    <source>
        <strain evidence="1">PPO83</strain>
    </source>
</reference>
<comment type="caution">
    <text evidence="1">The sequence shown here is derived from an EMBL/GenBank/DDBJ whole genome shotgun (WGS) entry which is preliminary data.</text>
</comment>
<evidence type="ECO:0000313" key="2">
    <source>
        <dbReference type="Proteomes" id="UP001165186"/>
    </source>
</evidence>
<keyword evidence="2" id="KW-1185">Reference proteome</keyword>
<sequence>MSSDPQPIIHTVFESVTGTWQYVVADAESKQAVVIDAVLDFDPAKNEISTSSADRLLSLIDEHGYTVDRILETHAHADHITAAHYLKRRLQKKQAAAPKVCIGEGIASVQALFSRKYGIPEEEWSSSFDHTFANDEKFGIGALQAQVLHLPGHTPDHVGYLIGENVFCGDSIFNPDVGSARADFPQGSAADLWQSMRRLLSVPPHYRLYTGHDYPPADRVHDGGQGQPRPFATVEEHRKQNKHVKDGTTEADFIKWRTERDSSLSHPRLIHQSLQFNIRAGRPPSTSPDGTPLLRVPLNVPGHVF</sequence>
<evidence type="ECO:0000313" key="1">
    <source>
        <dbReference type="EMBL" id="GME49221.1"/>
    </source>
</evidence>
<organism evidence="1 2">
    <name type="scientific">Neofusicoccum parvum</name>
    <dbReference type="NCBI Taxonomy" id="310453"/>
    <lineage>
        <taxon>Eukaryota</taxon>
        <taxon>Fungi</taxon>
        <taxon>Dikarya</taxon>
        <taxon>Ascomycota</taxon>
        <taxon>Pezizomycotina</taxon>
        <taxon>Dothideomycetes</taxon>
        <taxon>Dothideomycetes incertae sedis</taxon>
        <taxon>Botryosphaeriales</taxon>
        <taxon>Botryosphaeriaceae</taxon>
        <taxon>Neofusicoccum</taxon>
    </lineage>
</organism>
<dbReference type="Proteomes" id="UP001165186">
    <property type="component" value="Unassembled WGS sequence"/>
</dbReference>
<dbReference type="EMBL" id="BSXG01000152">
    <property type="protein sequence ID" value="GME49221.1"/>
    <property type="molecule type" value="Genomic_DNA"/>
</dbReference>
<proteinExistence type="predicted"/>
<protein>
    <submittedName>
        <fullName evidence="1">Metallo-beta-lactamase domain protein</fullName>
    </submittedName>
</protein>
<gene>
    <name evidence="1" type="primary">g1286</name>
    <name evidence="1" type="ORF">NpPPO83_00001286</name>
</gene>